<dbReference type="KEGG" id="kse:Ksed_21110"/>
<evidence type="ECO:0000256" key="1">
    <source>
        <dbReference type="SAM" id="Phobius"/>
    </source>
</evidence>
<dbReference type="Pfam" id="PF14087">
    <property type="entry name" value="DUF4267"/>
    <property type="match status" value="1"/>
</dbReference>
<keyword evidence="1" id="KW-1133">Transmembrane helix</keyword>
<accession>C7NL11</accession>
<keyword evidence="3" id="KW-1185">Reference proteome</keyword>
<proteinExistence type="predicted"/>
<reference evidence="2 3" key="1">
    <citation type="journal article" date="2009" name="Stand. Genomic Sci.">
        <title>Complete genome sequence of Kytococcus sedentarius type strain (541).</title>
        <authorList>
            <person name="Sims D."/>
            <person name="Brettin T."/>
            <person name="Detter J.C."/>
            <person name="Han C."/>
            <person name="Lapidus A."/>
            <person name="Copeland A."/>
            <person name="Glavina Del Rio T."/>
            <person name="Nolan M."/>
            <person name="Chen F."/>
            <person name="Lucas S."/>
            <person name="Tice H."/>
            <person name="Cheng J.F."/>
            <person name="Bruce D."/>
            <person name="Goodwin L."/>
            <person name="Pitluck S."/>
            <person name="Ovchinnikova G."/>
            <person name="Pati A."/>
            <person name="Ivanova N."/>
            <person name="Mavrommatis K."/>
            <person name="Chen A."/>
            <person name="Palaniappan K."/>
            <person name="D'haeseleer P."/>
            <person name="Chain P."/>
            <person name="Bristow J."/>
            <person name="Eisen J.A."/>
            <person name="Markowitz V."/>
            <person name="Hugenholtz P."/>
            <person name="Schneider S."/>
            <person name="Goker M."/>
            <person name="Pukall R."/>
            <person name="Kyrpides N.C."/>
            <person name="Klenk H.P."/>
        </authorList>
    </citation>
    <scope>NUCLEOTIDE SEQUENCE [LARGE SCALE GENOMIC DNA]</scope>
    <source>
        <strain evidence="3">ATCC 14392 / DSM 20547 / JCM 11482 / CCUG 33030 / NBRC 15357 / NCTC 11040 / CCM 314 / 541</strain>
    </source>
</reference>
<dbReference type="eggNOG" id="ENOG503342H">
    <property type="taxonomic scope" value="Bacteria"/>
</dbReference>
<gene>
    <name evidence="2" type="ordered locus">Ksed_21110</name>
</gene>
<organism evidence="2 3">
    <name type="scientific">Kytococcus sedentarius (strain ATCC 14392 / DSM 20547 / JCM 11482 / CCUG 33030 / NBRC 15357 / NCTC 11040 / CCM 314 / 541)</name>
    <name type="common">Micrococcus sedentarius</name>
    <dbReference type="NCBI Taxonomy" id="478801"/>
    <lineage>
        <taxon>Bacteria</taxon>
        <taxon>Bacillati</taxon>
        <taxon>Actinomycetota</taxon>
        <taxon>Actinomycetes</taxon>
        <taxon>Micrococcales</taxon>
        <taxon>Kytococcaceae</taxon>
        <taxon>Kytococcus</taxon>
    </lineage>
</organism>
<feature type="transmembrane region" description="Helical" evidence="1">
    <location>
        <begin position="100"/>
        <end position="122"/>
    </location>
</feature>
<dbReference type="HOGENOM" id="CLU_127147_0_0_11"/>
<dbReference type="STRING" id="478801.Ksed_21110"/>
<dbReference type="EMBL" id="CP001686">
    <property type="protein sequence ID" value="ACV07102.1"/>
    <property type="molecule type" value="Genomic_DNA"/>
</dbReference>
<evidence type="ECO:0008006" key="4">
    <source>
        <dbReference type="Google" id="ProtNLM"/>
    </source>
</evidence>
<evidence type="ECO:0000313" key="3">
    <source>
        <dbReference type="Proteomes" id="UP000006666"/>
    </source>
</evidence>
<name>C7NL11_KYTSD</name>
<dbReference type="Proteomes" id="UP000006666">
    <property type="component" value="Chromosome"/>
</dbReference>
<protein>
    <recommendedName>
        <fullName evidence="4">DUF4267 domain-containing protein</fullName>
    </recommendedName>
</protein>
<dbReference type="InterPro" id="IPR025363">
    <property type="entry name" value="DUF4267"/>
</dbReference>
<keyword evidence="1" id="KW-0472">Membrane</keyword>
<dbReference type="RefSeq" id="WP_015780038.1">
    <property type="nucleotide sequence ID" value="NC_013169.1"/>
</dbReference>
<dbReference type="AlphaFoldDB" id="C7NL11"/>
<sequence>MIFTGLVITALSGLAIAAIGLMYLLAPRAAATSFGLTEIPESSSTPWLRIKGVRDATCGVVAGVLLLTAPLDTIGWAVLAFALIPLGDAATVLASRGSRLAAWCIHAPTALLMIVGAALLIMGSR</sequence>
<keyword evidence="1" id="KW-0812">Transmembrane</keyword>
<evidence type="ECO:0000313" key="2">
    <source>
        <dbReference type="EMBL" id="ACV07102.1"/>
    </source>
</evidence>